<accession>A0A0C1UBA3</accession>
<dbReference type="RefSeq" id="WP_052268245.1">
    <property type="nucleotide sequence ID" value="NZ_AYSO01000020.1"/>
</dbReference>
<dbReference type="CDD" id="cd10944">
    <property type="entry name" value="CE4_SmPgdA_like"/>
    <property type="match status" value="1"/>
</dbReference>
<evidence type="ECO:0000313" key="3">
    <source>
        <dbReference type="EMBL" id="KIE44850.1"/>
    </source>
</evidence>
<dbReference type="STRING" id="29341.RSJ17_18275"/>
<dbReference type="OrthoDB" id="258610at2"/>
<dbReference type="Pfam" id="PF01522">
    <property type="entry name" value="Polysacc_deac_1"/>
    <property type="match status" value="1"/>
</dbReference>
<dbReference type="PANTHER" id="PTHR10587">
    <property type="entry name" value="GLYCOSYL TRANSFERASE-RELATED"/>
    <property type="match status" value="1"/>
</dbReference>
<dbReference type="InterPro" id="IPR011330">
    <property type="entry name" value="Glyco_hydro/deAcase_b/a-brl"/>
</dbReference>
<dbReference type="Proteomes" id="UP000031366">
    <property type="component" value="Unassembled WGS sequence"/>
</dbReference>
<dbReference type="PANTHER" id="PTHR10587:SF125">
    <property type="entry name" value="POLYSACCHARIDE DEACETYLASE YHEN-RELATED"/>
    <property type="match status" value="1"/>
</dbReference>
<dbReference type="PROSITE" id="PS51677">
    <property type="entry name" value="NODB"/>
    <property type="match status" value="1"/>
</dbReference>
<dbReference type="SUPFAM" id="SSF88713">
    <property type="entry name" value="Glycoside hydrolase/deacetylase"/>
    <property type="match status" value="1"/>
</dbReference>
<comment type="caution">
    <text evidence="3">The sequence shown here is derived from an EMBL/GenBank/DDBJ whole genome shotgun (WGS) entry which is preliminary data.</text>
</comment>
<dbReference type="GO" id="GO:0005975">
    <property type="term" value="P:carbohydrate metabolic process"/>
    <property type="evidence" value="ECO:0007669"/>
    <property type="project" value="InterPro"/>
</dbReference>
<reference evidence="3 4" key="1">
    <citation type="journal article" date="2015" name="Infect. Genet. Evol.">
        <title>Genomic sequences of six botulinum neurotoxin-producing strains representing three clostridial species illustrate the mobility and diversity of botulinum neurotoxin genes.</title>
        <authorList>
            <person name="Smith T.J."/>
            <person name="Hill K.K."/>
            <person name="Xie G."/>
            <person name="Foley B.T."/>
            <person name="Williamson C.H."/>
            <person name="Foster J.T."/>
            <person name="Johnson S.L."/>
            <person name="Chertkov O."/>
            <person name="Teshima H."/>
            <person name="Gibbons H.S."/>
            <person name="Johnsky L.A."/>
            <person name="Karavis M.A."/>
            <person name="Smith L.A."/>
        </authorList>
    </citation>
    <scope>NUCLEOTIDE SEQUENCE [LARGE SCALE GENOMIC DNA]</scope>
    <source>
        <strain evidence="3 4">CDC 2741</strain>
    </source>
</reference>
<name>A0A0C1UBA3_9CLOT</name>
<dbReference type="EMBL" id="AYSO01000020">
    <property type="protein sequence ID" value="KIE44850.1"/>
    <property type="molecule type" value="Genomic_DNA"/>
</dbReference>
<dbReference type="InterPro" id="IPR050248">
    <property type="entry name" value="Polysacc_deacetylase_ArnD"/>
</dbReference>
<proteinExistence type="predicted"/>
<keyword evidence="4" id="KW-1185">Reference proteome</keyword>
<dbReference type="Gene3D" id="3.20.20.370">
    <property type="entry name" value="Glycoside hydrolase/deacetylase"/>
    <property type="match status" value="1"/>
</dbReference>
<evidence type="ECO:0000259" key="2">
    <source>
        <dbReference type="PROSITE" id="PS51677"/>
    </source>
</evidence>
<dbReference type="GO" id="GO:0016810">
    <property type="term" value="F:hydrolase activity, acting on carbon-nitrogen (but not peptide) bonds"/>
    <property type="evidence" value="ECO:0007669"/>
    <property type="project" value="InterPro"/>
</dbReference>
<feature type="region of interest" description="Disordered" evidence="1">
    <location>
        <begin position="39"/>
        <end position="59"/>
    </location>
</feature>
<organism evidence="3 4">
    <name type="scientific">Clostridium argentinense CDC 2741</name>
    <dbReference type="NCBI Taxonomy" id="1418104"/>
    <lineage>
        <taxon>Bacteria</taxon>
        <taxon>Bacillati</taxon>
        <taxon>Bacillota</taxon>
        <taxon>Clostridia</taxon>
        <taxon>Eubacteriales</taxon>
        <taxon>Clostridiaceae</taxon>
        <taxon>Clostridium</taxon>
    </lineage>
</organism>
<feature type="domain" description="NodB homology" evidence="2">
    <location>
        <begin position="89"/>
        <end position="291"/>
    </location>
</feature>
<sequence>MRRKGLMRLIALGAIVGVITILGTAKAIKGEEPTTVFIENHESLSEKSEDISKKDEDRKDKKFDLDENAVDVAKVQQMLKGTYEDDGEKIAFLTFDDGPSTSVTPKILDTLKQYNVKATFFQLGENIEKNEESKRLVKRIYDEGHALGNHSYTHSLETLYPNNQLDIETYMKEVESTDNAMKEVIGQDFNTKVLRMPGGYMSREYYNDPNLGAFNEKLKKENWYSIDWNAMNGDADGTGKNAEELLAEVKNTAGEQNKIVILMHDTYGKEETGNALPNIIEYLQEQGYKFKTIK</sequence>
<dbReference type="AlphaFoldDB" id="A0A0C1UBA3"/>
<protein>
    <submittedName>
        <fullName evidence="3">Polysaccharide deacetylase family protein</fullName>
    </submittedName>
</protein>
<evidence type="ECO:0000313" key="4">
    <source>
        <dbReference type="Proteomes" id="UP000031366"/>
    </source>
</evidence>
<evidence type="ECO:0000256" key="1">
    <source>
        <dbReference type="SAM" id="MobiDB-lite"/>
    </source>
</evidence>
<dbReference type="InterPro" id="IPR002509">
    <property type="entry name" value="NODB_dom"/>
</dbReference>
<gene>
    <name evidence="3" type="ORF">U732_158</name>
</gene>